<dbReference type="PANTHER" id="PTHR42663">
    <property type="entry name" value="HYDROLASE C777.06C-RELATED-RELATED"/>
    <property type="match status" value="1"/>
</dbReference>
<reference evidence="2 3" key="1">
    <citation type="journal article" date="2022" name="Nat. Plants">
        <title>Genomes of leafy and leafless Platanthera orchids illuminate the evolution of mycoheterotrophy.</title>
        <authorList>
            <person name="Li M.H."/>
            <person name="Liu K.W."/>
            <person name="Li Z."/>
            <person name="Lu H.C."/>
            <person name="Ye Q.L."/>
            <person name="Zhang D."/>
            <person name="Wang J.Y."/>
            <person name="Li Y.F."/>
            <person name="Zhong Z.M."/>
            <person name="Liu X."/>
            <person name="Yu X."/>
            <person name="Liu D.K."/>
            <person name="Tu X.D."/>
            <person name="Liu B."/>
            <person name="Hao Y."/>
            <person name="Liao X.Y."/>
            <person name="Jiang Y.T."/>
            <person name="Sun W.H."/>
            <person name="Chen J."/>
            <person name="Chen Y.Q."/>
            <person name="Ai Y."/>
            <person name="Zhai J.W."/>
            <person name="Wu S.S."/>
            <person name="Zhou Z."/>
            <person name="Hsiao Y.Y."/>
            <person name="Wu W.L."/>
            <person name="Chen Y.Y."/>
            <person name="Lin Y.F."/>
            <person name="Hsu J.L."/>
            <person name="Li C.Y."/>
            <person name="Wang Z.W."/>
            <person name="Zhao X."/>
            <person name="Zhong W.Y."/>
            <person name="Ma X.K."/>
            <person name="Ma L."/>
            <person name="Huang J."/>
            <person name="Chen G.Z."/>
            <person name="Huang M.Z."/>
            <person name="Huang L."/>
            <person name="Peng D.H."/>
            <person name="Luo Y.B."/>
            <person name="Zou S.Q."/>
            <person name="Chen S.P."/>
            <person name="Lan S."/>
            <person name="Tsai W.C."/>
            <person name="Van de Peer Y."/>
            <person name="Liu Z.J."/>
        </authorList>
    </citation>
    <scope>NUCLEOTIDE SEQUENCE [LARGE SCALE GENOMIC DNA]</scope>
    <source>
        <strain evidence="2">Lor287</strain>
    </source>
</reference>
<keyword evidence="3" id="KW-1185">Reference proteome</keyword>
<comment type="caution">
    <text evidence="2">The sequence shown here is derived from an EMBL/GenBank/DDBJ whole genome shotgun (WGS) entry which is preliminary data.</text>
</comment>
<dbReference type="Gene3D" id="3.60.15.10">
    <property type="entry name" value="Ribonuclease Z/Hydroxyacylglutathione hydrolase-like"/>
    <property type="match status" value="1"/>
</dbReference>
<protein>
    <submittedName>
        <fullName evidence="2">Uncharacterized protein</fullName>
    </submittedName>
</protein>
<sequence length="283" mass="32290">MIKPPTIQQHQSATRKVATCQGRPLVMKLTHYYLVDTSVVLAGAAVSELQFNMITEEPFIVHNLKVDDVILVDETWESVNAKFESFRDILEKKGIRLSMTKMEYMELKFRSARRTDDSIISHLYLILLCATALDNPFTRLAWPRISDVSEIPEETYTLLEDCDLLILDALRPDRSSSTHFGLPRIIAVVSEADPVVTNNQVDPELDSFLDDMEDVSENQEEKARVAWNQRDVIEEEKEKAALKKKAVSEAYDLYDNPPSSHSDDEDDSDLSENSKRKRAAQKK</sequence>
<gene>
    <name evidence="2" type="ORF">KSP39_PZI019929</name>
</gene>
<accession>A0AAP0FX99</accession>
<evidence type="ECO:0000256" key="1">
    <source>
        <dbReference type="SAM" id="MobiDB-lite"/>
    </source>
</evidence>
<feature type="region of interest" description="Disordered" evidence="1">
    <location>
        <begin position="246"/>
        <end position="283"/>
    </location>
</feature>
<dbReference type="PANTHER" id="PTHR42663:SF3">
    <property type="entry name" value="OS09G0363800 PROTEIN"/>
    <property type="match status" value="1"/>
</dbReference>
<name>A0AAP0FX99_9ASPA</name>
<proteinExistence type="predicted"/>
<evidence type="ECO:0000313" key="3">
    <source>
        <dbReference type="Proteomes" id="UP001418222"/>
    </source>
</evidence>
<evidence type="ECO:0000313" key="2">
    <source>
        <dbReference type="EMBL" id="KAK8921801.1"/>
    </source>
</evidence>
<dbReference type="AlphaFoldDB" id="A0AAP0FX99"/>
<organism evidence="2 3">
    <name type="scientific">Platanthera zijinensis</name>
    <dbReference type="NCBI Taxonomy" id="2320716"/>
    <lineage>
        <taxon>Eukaryota</taxon>
        <taxon>Viridiplantae</taxon>
        <taxon>Streptophyta</taxon>
        <taxon>Embryophyta</taxon>
        <taxon>Tracheophyta</taxon>
        <taxon>Spermatophyta</taxon>
        <taxon>Magnoliopsida</taxon>
        <taxon>Liliopsida</taxon>
        <taxon>Asparagales</taxon>
        <taxon>Orchidaceae</taxon>
        <taxon>Orchidoideae</taxon>
        <taxon>Orchideae</taxon>
        <taxon>Orchidinae</taxon>
        <taxon>Platanthera</taxon>
    </lineage>
</organism>
<dbReference type="EMBL" id="JBBWWQ010000018">
    <property type="protein sequence ID" value="KAK8921801.1"/>
    <property type="molecule type" value="Genomic_DNA"/>
</dbReference>
<dbReference type="Proteomes" id="UP001418222">
    <property type="component" value="Unassembled WGS sequence"/>
</dbReference>
<dbReference type="InterPro" id="IPR036866">
    <property type="entry name" value="RibonucZ/Hydroxyglut_hydro"/>
</dbReference>